<gene>
    <name evidence="2" type="ORF">BJP36_02980</name>
</gene>
<evidence type="ECO:0000259" key="1">
    <source>
        <dbReference type="Pfam" id="PF07589"/>
    </source>
</evidence>
<name>A0A1D9FUS7_MOOP1</name>
<dbReference type="EMBL" id="CP017708">
    <property type="protein sequence ID" value="AOY79024.1"/>
    <property type="molecule type" value="Genomic_DNA"/>
</dbReference>
<evidence type="ECO:0000313" key="2">
    <source>
        <dbReference type="EMBL" id="AOY79024.1"/>
    </source>
</evidence>
<sequence length="355" mass="38156">MNFKLVTKRFFRSAILTTVGTLAVLFPTAQKSEAFVIWRNSEGLSGGSRWDAAPRTINGLERSLDGGLRYSLQGGSYQAFRDLFTWDIVPVLDDFQAGIEQAFNAWTVVDPGTGLGTDLFFTADLETPVVGFNEGQGGVDFRGAEIDLFGSNNAFFWDVGDNRRFGETNFNDIDETVTLTSGTVNYAGSRAISGADIIFNSNPGAVYTLDVFRRLLTHEIGHTLGLGDVEDNINPGAFIDDNYDGTTSAMARATLTNPIAQLVDVRNPANSPFSLFTVPNGDPGVDTRGVDILMESQGLGIAPGNPVTNLKPLTNDDYGGRQFLYPFVSVPEPTSILGLLTLGTLGAGSAVKKKL</sequence>
<dbReference type="NCBIfam" id="TIGR02595">
    <property type="entry name" value="PEP_CTERM"/>
    <property type="match status" value="1"/>
</dbReference>
<dbReference type="InterPro" id="IPR024079">
    <property type="entry name" value="MetalloPept_cat_dom_sf"/>
</dbReference>
<protein>
    <submittedName>
        <fullName evidence="2">PEP-CTERM sorting domain-containing protein</fullName>
    </submittedName>
</protein>
<dbReference type="Proteomes" id="UP000176944">
    <property type="component" value="Chromosome"/>
</dbReference>
<proteinExistence type="predicted"/>
<organism evidence="2 3">
    <name type="scientific">Moorena producens (strain JHB)</name>
    <dbReference type="NCBI Taxonomy" id="1454205"/>
    <lineage>
        <taxon>Bacteria</taxon>
        <taxon>Bacillati</taxon>
        <taxon>Cyanobacteriota</taxon>
        <taxon>Cyanophyceae</taxon>
        <taxon>Coleofasciculales</taxon>
        <taxon>Coleofasciculaceae</taxon>
        <taxon>Moorena</taxon>
    </lineage>
</organism>
<dbReference type="GO" id="GO:0008237">
    <property type="term" value="F:metallopeptidase activity"/>
    <property type="evidence" value="ECO:0007669"/>
    <property type="project" value="InterPro"/>
</dbReference>
<accession>A0A1D9FUS7</accession>
<evidence type="ECO:0000313" key="3">
    <source>
        <dbReference type="Proteomes" id="UP000176944"/>
    </source>
</evidence>
<dbReference type="AlphaFoldDB" id="A0A1D9FUS7"/>
<reference evidence="3" key="1">
    <citation type="submission" date="2016-10" db="EMBL/GenBank/DDBJ databases">
        <title>Comparative genomics uncovers the prolific and rare metabolic potential of the cyanobacterial genus Moorea.</title>
        <authorList>
            <person name="Leao T."/>
            <person name="Castelao G."/>
            <person name="Korobeynikov A."/>
            <person name="Monroe E.A."/>
            <person name="Podell S."/>
            <person name="Glukhov E."/>
            <person name="Allen E."/>
            <person name="Gerwick W.H."/>
            <person name="Gerwick L."/>
        </authorList>
    </citation>
    <scope>NUCLEOTIDE SEQUENCE [LARGE SCALE GENOMIC DNA]</scope>
    <source>
        <strain evidence="3">JHB</strain>
    </source>
</reference>
<feature type="domain" description="Ice-binding protein C-terminal" evidence="1">
    <location>
        <begin position="329"/>
        <end position="348"/>
    </location>
</feature>
<dbReference type="InterPro" id="IPR013424">
    <property type="entry name" value="Ice-binding_C"/>
</dbReference>
<dbReference type="Gene3D" id="3.40.390.10">
    <property type="entry name" value="Collagenase (Catalytic Domain)"/>
    <property type="match status" value="1"/>
</dbReference>
<dbReference type="SUPFAM" id="SSF55486">
    <property type="entry name" value="Metalloproteases ('zincins'), catalytic domain"/>
    <property type="match status" value="1"/>
</dbReference>
<dbReference type="Pfam" id="PF07589">
    <property type="entry name" value="PEP-CTERM"/>
    <property type="match status" value="1"/>
</dbReference>